<dbReference type="InterPro" id="IPR008271">
    <property type="entry name" value="Ser/Thr_kinase_AS"/>
</dbReference>
<dbReference type="FunFam" id="1.10.510.10:FF:000021">
    <property type="entry name" value="Serine/threonine protein kinase"/>
    <property type="match status" value="1"/>
</dbReference>
<feature type="binding site" evidence="7">
    <location>
        <position position="51"/>
    </location>
    <ligand>
        <name>ATP</name>
        <dbReference type="ChEBI" id="CHEBI:30616"/>
    </ligand>
</feature>
<dbReference type="GO" id="GO:0005524">
    <property type="term" value="F:ATP binding"/>
    <property type="evidence" value="ECO:0007669"/>
    <property type="project" value="UniProtKB-UniRule"/>
</dbReference>
<dbReference type="Gene3D" id="3.30.200.20">
    <property type="entry name" value="Phosphorylase Kinase, domain 1"/>
    <property type="match status" value="1"/>
</dbReference>
<dbReference type="GO" id="GO:0004674">
    <property type="term" value="F:protein serine/threonine kinase activity"/>
    <property type="evidence" value="ECO:0007669"/>
    <property type="project" value="UniProtKB-KW"/>
</dbReference>
<evidence type="ECO:0000256" key="5">
    <source>
        <dbReference type="ARBA" id="ARBA00022777"/>
    </source>
</evidence>
<dbReference type="SMART" id="SM00220">
    <property type="entry name" value="S_TKc"/>
    <property type="match status" value="1"/>
</dbReference>
<dbReference type="PANTHER" id="PTHR43289">
    <property type="entry name" value="MITOGEN-ACTIVATED PROTEIN KINASE KINASE KINASE 20-RELATED"/>
    <property type="match status" value="1"/>
</dbReference>
<organism evidence="9 10">
    <name type="scientific">Paludisphaera borealis</name>
    <dbReference type="NCBI Taxonomy" id="1387353"/>
    <lineage>
        <taxon>Bacteria</taxon>
        <taxon>Pseudomonadati</taxon>
        <taxon>Planctomycetota</taxon>
        <taxon>Planctomycetia</taxon>
        <taxon>Isosphaerales</taxon>
        <taxon>Isosphaeraceae</taxon>
        <taxon>Paludisphaera</taxon>
    </lineage>
</organism>
<proteinExistence type="predicted"/>
<keyword evidence="6 7" id="KW-0067">ATP-binding</keyword>
<keyword evidence="5 9" id="KW-0418">Kinase</keyword>
<protein>
    <recommendedName>
        <fullName evidence="1">non-specific serine/threonine protein kinase</fullName>
        <ecNumber evidence="1">2.7.11.1</ecNumber>
    </recommendedName>
</protein>
<feature type="domain" description="Protein kinase" evidence="8">
    <location>
        <begin position="22"/>
        <end position="287"/>
    </location>
</feature>
<dbReference type="PROSITE" id="PS50011">
    <property type="entry name" value="PROTEIN_KINASE_DOM"/>
    <property type="match status" value="1"/>
</dbReference>
<keyword evidence="2" id="KW-0723">Serine/threonine-protein kinase</keyword>
<dbReference type="InterPro" id="IPR000719">
    <property type="entry name" value="Prot_kinase_dom"/>
</dbReference>
<dbReference type="Pfam" id="PF00069">
    <property type="entry name" value="Pkinase"/>
    <property type="match status" value="1"/>
</dbReference>
<keyword evidence="4 7" id="KW-0547">Nucleotide-binding</keyword>
<reference evidence="10" key="1">
    <citation type="submission" date="2016-12" db="EMBL/GenBank/DDBJ databases">
        <title>Comparative genomics of four Isosphaeraceae planctomycetes: a common pool of plasmids and glycoside hydrolase genes.</title>
        <authorList>
            <person name="Ivanova A."/>
        </authorList>
    </citation>
    <scope>NUCLEOTIDE SEQUENCE [LARGE SCALE GENOMIC DNA]</scope>
    <source>
        <strain evidence="10">PX4</strain>
    </source>
</reference>
<evidence type="ECO:0000256" key="1">
    <source>
        <dbReference type="ARBA" id="ARBA00012513"/>
    </source>
</evidence>
<dbReference type="AlphaFoldDB" id="A0A1U7CWX4"/>
<name>A0A1U7CWX4_9BACT</name>
<evidence type="ECO:0000313" key="10">
    <source>
        <dbReference type="Proteomes" id="UP000186309"/>
    </source>
</evidence>
<dbReference type="KEGG" id="pbor:BSF38_05019"/>
<sequence length="565" mass="62550">MPWSDASGVEERDLTGRVLGDFQVERFIGRGGMGEVYLAKQVSLNRHVAVKVLLPEWVSRPAYLSRFGIEATAVAKLNHANIVQVYTLGCVDDIHFIAMEYVQGTNLREYLLKKGSLDLPLALSIMRQAGHAIGAAGEVGLIHRDIKPENLLLTRKGRIKVADFGLCRDMDSDRHHVTQHGTTMGTPLYMSPEQAQGHAMDHRSDLYSLGVTFYHMIVGEPPFRAESTVALALKHVREQAPSMRVRRPEVPIELDRLVLKLMAKKPDDRYQSAAEMLVDLAKIRALLQPVASGLMGDITGIAATQEQYEFESRPSTEPRGSKLLSASSKLLSGPLRLALNDHTWFRPGVLGLIAACGLAIGGLLGWQSRSREDAEAQRQAASLPPALGIGPRWASIPKMDNPEAQYRYAQLTAPPRELAAAWLAVPGYFPRSEWTSPAYLQLGRVLYRERDGDRVAALAREINGWKSRQTRDEELVETLETGEVLLKRDLDGVIERVSRIANRTDRPVSDPGLIDFCVEIVTDALKLVSQPGTTGQAVLRPKLTGLQVRLLILLDRVRSLDLAVR</sequence>
<accession>A0A1U7CWX4</accession>
<evidence type="ECO:0000256" key="6">
    <source>
        <dbReference type="ARBA" id="ARBA00022840"/>
    </source>
</evidence>
<evidence type="ECO:0000256" key="3">
    <source>
        <dbReference type="ARBA" id="ARBA00022679"/>
    </source>
</evidence>
<dbReference type="SUPFAM" id="SSF56112">
    <property type="entry name" value="Protein kinase-like (PK-like)"/>
    <property type="match status" value="1"/>
</dbReference>
<dbReference type="CDD" id="cd14014">
    <property type="entry name" value="STKc_PknB_like"/>
    <property type="match status" value="1"/>
</dbReference>
<gene>
    <name evidence="9" type="primary">prkC_13</name>
    <name evidence="9" type="ORF">BSF38_05019</name>
</gene>
<dbReference type="Proteomes" id="UP000186309">
    <property type="component" value="Chromosome"/>
</dbReference>
<evidence type="ECO:0000256" key="4">
    <source>
        <dbReference type="ARBA" id="ARBA00022741"/>
    </source>
</evidence>
<keyword evidence="3 9" id="KW-0808">Transferase</keyword>
<dbReference type="EC" id="2.7.11.1" evidence="1"/>
<dbReference type="InterPro" id="IPR017441">
    <property type="entry name" value="Protein_kinase_ATP_BS"/>
</dbReference>
<dbReference type="PANTHER" id="PTHR43289:SF6">
    <property type="entry name" value="SERINE_THREONINE-PROTEIN KINASE NEKL-3"/>
    <property type="match status" value="1"/>
</dbReference>
<dbReference type="PROSITE" id="PS00107">
    <property type="entry name" value="PROTEIN_KINASE_ATP"/>
    <property type="match status" value="1"/>
</dbReference>
<evidence type="ECO:0000259" key="8">
    <source>
        <dbReference type="PROSITE" id="PS50011"/>
    </source>
</evidence>
<dbReference type="EMBL" id="CP019082">
    <property type="protein sequence ID" value="APW63452.1"/>
    <property type="molecule type" value="Genomic_DNA"/>
</dbReference>
<evidence type="ECO:0000256" key="7">
    <source>
        <dbReference type="PROSITE-ProRule" id="PRU10141"/>
    </source>
</evidence>
<keyword evidence="10" id="KW-1185">Reference proteome</keyword>
<evidence type="ECO:0000256" key="2">
    <source>
        <dbReference type="ARBA" id="ARBA00022527"/>
    </source>
</evidence>
<evidence type="ECO:0000313" key="9">
    <source>
        <dbReference type="EMBL" id="APW63452.1"/>
    </source>
</evidence>
<dbReference type="STRING" id="1387353.BSF38_05019"/>
<dbReference type="Gene3D" id="1.10.510.10">
    <property type="entry name" value="Transferase(Phosphotransferase) domain 1"/>
    <property type="match status" value="1"/>
</dbReference>
<dbReference type="InterPro" id="IPR011009">
    <property type="entry name" value="Kinase-like_dom_sf"/>
</dbReference>
<dbReference type="PROSITE" id="PS00108">
    <property type="entry name" value="PROTEIN_KINASE_ST"/>
    <property type="match status" value="1"/>
</dbReference>